<protein>
    <submittedName>
        <fullName evidence="1">23823_t:CDS:1</fullName>
    </submittedName>
</protein>
<reference evidence="1" key="1">
    <citation type="submission" date="2021-06" db="EMBL/GenBank/DDBJ databases">
        <authorList>
            <person name="Kallberg Y."/>
            <person name="Tangrot J."/>
            <person name="Rosling A."/>
        </authorList>
    </citation>
    <scope>NUCLEOTIDE SEQUENCE</scope>
    <source>
        <strain evidence="1">FL966</strain>
    </source>
</reference>
<feature type="non-terminal residue" evidence="1">
    <location>
        <position position="60"/>
    </location>
</feature>
<dbReference type="AlphaFoldDB" id="A0A9N8W5G9"/>
<evidence type="ECO:0000313" key="2">
    <source>
        <dbReference type="Proteomes" id="UP000789759"/>
    </source>
</evidence>
<keyword evidence="2" id="KW-1185">Reference proteome</keyword>
<accession>A0A9N8W5G9</accession>
<sequence length="60" mass="7155">MPKNQIILKNIILLQILKNQKENEKPEALKQILVMTHKLYDPEICQKTKCKIKKLVIERE</sequence>
<organism evidence="1 2">
    <name type="scientific">Cetraspora pellucida</name>
    <dbReference type="NCBI Taxonomy" id="1433469"/>
    <lineage>
        <taxon>Eukaryota</taxon>
        <taxon>Fungi</taxon>
        <taxon>Fungi incertae sedis</taxon>
        <taxon>Mucoromycota</taxon>
        <taxon>Glomeromycotina</taxon>
        <taxon>Glomeromycetes</taxon>
        <taxon>Diversisporales</taxon>
        <taxon>Gigasporaceae</taxon>
        <taxon>Cetraspora</taxon>
    </lineage>
</organism>
<dbReference type="Proteomes" id="UP000789759">
    <property type="component" value="Unassembled WGS sequence"/>
</dbReference>
<name>A0A9N8W5G9_9GLOM</name>
<evidence type="ECO:0000313" key="1">
    <source>
        <dbReference type="EMBL" id="CAG8477982.1"/>
    </source>
</evidence>
<gene>
    <name evidence="1" type="ORF">CPELLU_LOCUS1388</name>
</gene>
<comment type="caution">
    <text evidence="1">The sequence shown here is derived from an EMBL/GenBank/DDBJ whole genome shotgun (WGS) entry which is preliminary data.</text>
</comment>
<proteinExistence type="predicted"/>
<dbReference type="EMBL" id="CAJVQA010000498">
    <property type="protein sequence ID" value="CAG8477982.1"/>
    <property type="molecule type" value="Genomic_DNA"/>
</dbReference>